<name>V6IVN8_9BACL</name>
<feature type="domain" description="HTH deoR-type" evidence="3">
    <location>
        <begin position="2"/>
        <end position="57"/>
    </location>
</feature>
<reference evidence="4 5" key="1">
    <citation type="journal article" date="2013" name="Genome Announc.">
        <title>Genome Sequence of Sporolactobacillus laevolacticus DSM442, an Efficient Polymer-Grade D-Lactate Producer from Agricultural Waste Cottonseed as a Nitrogen Source.</title>
        <authorList>
            <person name="Wang H."/>
            <person name="Wang L."/>
            <person name="Ju J."/>
            <person name="Yu B."/>
            <person name="Ma Y."/>
        </authorList>
    </citation>
    <scope>NUCLEOTIDE SEQUENCE [LARGE SCALE GENOMIC DNA]</scope>
    <source>
        <strain evidence="4 5">DSM 442</strain>
    </source>
</reference>
<evidence type="ECO:0000256" key="1">
    <source>
        <dbReference type="ARBA" id="ARBA00023015"/>
    </source>
</evidence>
<dbReference type="SUPFAM" id="SSF46785">
    <property type="entry name" value="Winged helix' DNA-binding domain"/>
    <property type="match status" value="1"/>
</dbReference>
<sequence length="300" mass="35005">MQISRLFTTVYILLNKKKVTAKELASYFEVSVRTIYRDIDTLSASGIPIYTSKGKNGGVSLLENFVLDKSLLSDQEQDEVLMSLQSLSSLDVPDVDPLLNKLKTLFSKQSTNWIDIDFSHWGSSNNERQKFTSLKIAILNQTPVTFDYYSSYGEKTERTVEPLKILFKGQSWYLYGYCRLKKDLRLFKITRMKDLTPLNETFEREISGDIWHNFQSKHARDVTLVIKFDKKIAYRVYDEFDPTCIQKHEDGCFTVTVTFPENEWVYDYILSYGCHAEVLAPIHIRDIIKRKFEEGLKKYL</sequence>
<dbReference type="PANTHER" id="PTHR34580:SF1">
    <property type="entry name" value="PROTEIN PAFC"/>
    <property type="match status" value="1"/>
</dbReference>
<dbReference type="Pfam" id="PF13280">
    <property type="entry name" value="WYL"/>
    <property type="match status" value="1"/>
</dbReference>
<dbReference type="PANTHER" id="PTHR34580">
    <property type="match status" value="1"/>
</dbReference>
<dbReference type="Gene3D" id="1.10.10.10">
    <property type="entry name" value="Winged helix-like DNA-binding domain superfamily/Winged helix DNA-binding domain"/>
    <property type="match status" value="1"/>
</dbReference>
<dbReference type="RefSeq" id="WP_023510890.1">
    <property type="nucleotide sequence ID" value="NZ_AWTC01000013.1"/>
</dbReference>
<dbReference type="EMBL" id="AWTC01000013">
    <property type="protein sequence ID" value="EST11185.1"/>
    <property type="molecule type" value="Genomic_DNA"/>
</dbReference>
<dbReference type="GO" id="GO:0003700">
    <property type="term" value="F:DNA-binding transcription factor activity"/>
    <property type="evidence" value="ECO:0007669"/>
    <property type="project" value="InterPro"/>
</dbReference>
<dbReference type="Pfam" id="PF25583">
    <property type="entry name" value="WCX"/>
    <property type="match status" value="1"/>
</dbReference>
<gene>
    <name evidence="4" type="ORF">P343_13265</name>
</gene>
<keyword evidence="5" id="KW-1185">Reference proteome</keyword>
<dbReference type="STRING" id="1395513.P343_13265"/>
<dbReference type="PIRSF" id="PIRSF016838">
    <property type="entry name" value="PafC"/>
    <property type="match status" value="1"/>
</dbReference>
<evidence type="ECO:0000313" key="5">
    <source>
        <dbReference type="Proteomes" id="UP000018296"/>
    </source>
</evidence>
<dbReference type="PROSITE" id="PS51000">
    <property type="entry name" value="HTH_DEOR_2"/>
    <property type="match status" value="1"/>
</dbReference>
<organism evidence="4 5">
    <name type="scientific">Sporolactobacillus laevolacticus DSM 442</name>
    <dbReference type="NCBI Taxonomy" id="1395513"/>
    <lineage>
        <taxon>Bacteria</taxon>
        <taxon>Bacillati</taxon>
        <taxon>Bacillota</taxon>
        <taxon>Bacilli</taxon>
        <taxon>Bacillales</taxon>
        <taxon>Sporolactobacillaceae</taxon>
        <taxon>Sporolactobacillus</taxon>
    </lineage>
</organism>
<dbReference type="InterPro" id="IPR036388">
    <property type="entry name" value="WH-like_DNA-bd_sf"/>
</dbReference>
<dbReference type="InterPro" id="IPR036390">
    <property type="entry name" value="WH_DNA-bd_sf"/>
</dbReference>
<accession>V6IVN8</accession>
<dbReference type="Pfam" id="PF08279">
    <property type="entry name" value="HTH_11"/>
    <property type="match status" value="1"/>
</dbReference>
<evidence type="ECO:0000259" key="3">
    <source>
        <dbReference type="PROSITE" id="PS51000"/>
    </source>
</evidence>
<comment type="caution">
    <text evidence="4">The sequence shown here is derived from an EMBL/GenBank/DDBJ whole genome shotgun (WGS) entry which is preliminary data.</text>
</comment>
<dbReference type="eggNOG" id="COG2378">
    <property type="taxonomic scope" value="Bacteria"/>
</dbReference>
<dbReference type="InterPro" id="IPR001034">
    <property type="entry name" value="DeoR_HTH"/>
</dbReference>
<keyword evidence="2" id="KW-0804">Transcription</keyword>
<dbReference type="InterPro" id="IPR051534">
    <property type="entry name" value="CBASS_pafABC_assoc_protein"/>
</dbReference>
<dbReference type="OrthoDB" id="9815009at2"/>
<dbReference type="AlphaFoldDB" id="V6IVN8"/>
<dbReference type="Proteomes" id="UP000018296">
    <property type="component" value="Unassembled WGS sequence"/>
</dbReference>
<dbReference type="PATRIC" id="fig|1395513.3.peg.2689"/>
<proteinExistence type="predicted"/>
<evidence type="ECO:0000313" key="4">
    <source>
        <dbReference type="EMBL" id="EST11185.1"/>
    </source>
</evidence>
<keyword evidence="1" id="KW-0805">Transcription regulation</keyword>
<protein>
    <submittedName>
        <fullName evidence="4">Transcriptional regulator</fullName>
    </submittedName>
</protein>
<dbReference type="InterPro" id="IPR057727">
    <property type="entry name" value="WCX_dom"/>
</dbReference>
<dbReference type="InterPro" id="IPR026881">
    <property type="entry name" value="WYL_dom"/>
</dbReference>
<evidence type="ECO:0000256" key="2">
    <source>
        <dbReference type="ARBA" id="ARBA00023163"/>
    </source>
</evidence>
<dbReference type="InterPro" id="IPR013196">
    <property type="entry name" value="HTH_11"/>
</dbReference>
<dbReference type="InterPro" id="IPR028349">
    <property type="entry name" value="PafC-like"/>
</dbReference>
<dbReference type="PROSITE" id="PS52050">
    <property type="entry name" value="WYL"/>
    <property type="match status" value="1"/>
</dbReference>